<dbReference type="GO" id="GO:0005351">
    <property type="term" value="F:carbohydrate:proton symporter activity"/>
    <property type="evidence" value="ECO:0007669"/>
    <property type="project" value="TreeGrafter"/>
</dbReference>
<gene>
    <name evidence="8" type="ORF">PENARI_c029G07537</name>
</gene>
<keyword evidence="5 6" id="KW-0472">Membrane</keyword>
<dbReference type="FunFam" id="1.20.1250.20:FF:000078">
    <property type="entry name" value="MFS maltose transporter, putative"/>
    <property type="match status" value="1"/>
</dbReference>
<feature type="transmembrane region" description="Helical" evidence="6">
    <location>
        <begin position="21"/>
        <end position="37"/>
    </location>
</feature>
<evidence type="ECO:0000313" key="9">
    <source>
        <dbReference type="Proteomes" id="UP000177622"/>
    </source>
</evidence>
<feature type="transmembrane region" description="Helical" evidence="6">
    <location>
        <begin position="102"/>
        <end position="121"/>
    </location>
</feature>
<dbReference type="PROSITE" id="PS50850">
    <property type="entry name" value="MFS"/>
    <property type="match status" value="1"/>
</dbReference>
<dbReference type="Pfam" id="PF00083">
    <property type="entry name" value="Sugar_tr"/>
    <property type="match status" value="1"/>
</dbReference>
<dbReference type="Gene3D" id="1.20.1250.20">
    <property type="entry name" value="MFS general substrate transporter like domains"/>
    <property type="match status" value="1"/>
</dbReference>
<dbReference type="PANTHER" id="PTHR48022">
    <property type="entry name" value="PLASTIDIC GLUCOSE TRANSPORTER 4"/>
    <property type="match status" value="1"/>
</dbReference>
<comment type="subcellular location">
    <subcellularLocation>
        <location evidence="1">Membrane</location>
        <topology evidence="1">Multi-pass membrane protein</topology>
    </subcellularLocation>
</comment>
<feature type="transmembrane region" description="Helical" evidence="6">
    <location>
        <begin position="75"/>
        <end position="95"/>
    </location>
</feature>
<evidence type="ECO:0000256" key="3">
    <source>
        <dbReference type="ARBA" id="ARBA00022692"/>
    </source>
</evidence>
<feature type="domain" description="Major facilitator superfamily (MFS) profile" evidence="7">
    <location>
        <begin position="24"/>
        <end position="469"/>
    </location>
</feature>
<comment type="caution">
    <text evidence="8">The sequence shown here is derived from an EMBL/GenBank/DDBJ whole genome shotgun (WGS) entry which is preliminary data.</text>
</comment>
<dbReference type="OrthoDB" id="6133115at2759"/>
<dbReference type="InterPro" id="IPR005828">
    <property type="entry name" value="MFS_sugar_transport-like"/>
</dbReference>
<protein>
    <recommendedName>
        <fullName evidence="7">Major facilitator superfamily (MFS) profile domain-containing protein</fullName>
    </recommendedName>
</protein>
<dbReference type="GO" id="GO:0016020">
    <property type="term" value="C:membrane"/>
    <property type="evidence" value="ECO:0007669"/>
    <property type="project" value="UniProtKB-SubCell"/>
</dbReference>
<dbReference type="SUPFAM" id="SSF103473">
    <property type="entry name" value="MFS general substrate transporter"/>
    <property type="match status" value="1"/>
</dbReference>
<evidence type="ECO:0000313" key="8">
    <source>
        <dbReference type="EMBL" id="OGE48374.1"/>
    </source>
</evidence>
<feature type="transmembrane region" description="Helical" evidence="6">
    <location>
        <begin position="317"/>
        <end position="333"/>
    </location>
</feature>
<dbReference type="InterPro" id="IPR020846">
    <property type="entry name" value="MFS_dom"/>
</dbReference>
<dbReference type="Proteomes" id="UP000177622">
    <property type="component" value="Unassembled WGS sequence"/>
</dbReference>
<dbReference type="InterPro" id="IPR005829">
    <property type="entry name" value="Sugar_transporter_CS"/>
</dbReference>
<organism evidence="8 9">
    <name type="scientific">Penicillium arizonense</name>
    <dbReference type="NCBI Taxonomy" id="1835702"/>
    <lineage>
        <taxon>Eukaryota</taxon>
        <taxon>Fungi</taxon>
        <taxon>Dikarya</taxon>
        <taxon>Ascomycota</taxon>
        <taxon>Pezizomycotina</taxon>
        <taxon>Eurotiomycetes</taxon>
        <taxon>Eurotiomycetidae</taxon>
        <taxon>Eurotiales</taxon>
        <taxon>Aspergillaceae</taxon>
        <taxon>Penicillium</taxon>
    </lineage>
</organism>
<proteinExistence type="inferred from homology"/>
<evidence type="ECO:0000256" key="4">
    <source>
        <dbReference type="ARBA" id="ARBA00022989"/>
    </source>
</evidence>
<reference evidence="8 9" key="1">
    <citation type="journal article" date="2016" name="Sci. Rep.">
        <title>Penicillium arizonense, a new, genome sequenced fungal species, reveals a high chemical diversity in secreted metabolites.</title>
        <authorList>
            <person name="Grijseels S."/>
            <person name="Nielsen J.C."/>
            <person name="Randelovic M."/>
            <person name="Nielsen J."/>
            <person name="Nielsen K.F."/>
            <person name="Workman M."/>
            <person name="Frisvad J.C."/>
        </authorList>
    </citation>
    <scope>NUCLEOTIDE SEQUENCE [LARGE SCALE GENOMIC DNA]</scope>
    <source>
        <strain evidence="8 9">CBS 141311</strain>
    </source>
</reference>
<evidence type="ECO:0000259" key="7">
    <source>
        <dbReference type="PROSITE" id="PS50850"/>
    </source>
</evidence>
<evidence type="ECO:0000256" key="5">
    <source>
        <dbReference type="ARBA" id="ARBA00023136"/>
    </source>
</evidence>
<accession>A0A1F5L570</accession>
<comment type="similarity">
    <text evidence="2">Belongs to the major facilitator superfamily. Sugar transporter (TC 2.A.1.1) family.</text>
</comment>
<dbReference type="InterPro" id="IPR050360">
    <property type="entry name" value="MFS_Sugar_Transporters"/>
</dbReference>
<name>A0A1F5L570_PENAI</name>
<dbReference type="AlphaFoldDB" id="A0A1F5L570"/>
<feature type="transmembrane region" description="Helical" evidence="6">
    <location>
        <begin position="377"/>
        <end position="400"/>
    </location>
</feature>
<dbReference type="PANTHER" id="PTHR48022:SF10">
    <property type="entry name" value="MAJOR FACILITATOR SUPERFAMILY (MFS) PROFILE DOMAIN-CONTAINING PROTEIN"/>
    <property type="match status" value="1"/>
</dbReference>
<dbReference type="GeneID" id="34581048"/>
<dbReference type="EMBL" id="LXJU01000029">
    <property type="protein sequence ID" value="OGE48374.1"/>
    <property type="molecule type" value="Genomic_DNA"/>
</dbReference>
<sequence>MTEFTSSLRSIFFNVWREKRIFAISFGIALAQFQYGFDSSAVSGFQSMVGFLKIFGYEDPTESIGYNIRTTPHTLIQSLMQVGGLLASIFIFTLGSGISRRLGLWIASAFSLIAVSVQIGTTSFAGLYLGRLLLGVSNGFYLTYSVTYMGEIAPVSIRGALIGLVTFQTSFGALVGVLVDNYTETYFNRLSYQVPLAVMFAIPAMLSAALIFLCDTPRYYVSIDREDLASASIRQIRGIKDESQLRNEVREIHAEWTAERELHQNVHFRDAFRGSDLRRTMITIGTGIAQTATGIIFMAAFSVYFFVQANIGEPFKWVMISLAIAITGNLAAFPAMRWINFRPMLVIGSLVSGASMLGMGIVYTVSPVGSPEAGKALVGLSILFTWVYGFAQGPVLWAIQTEIPAQRLRSQTVGLAQGCNFIFAWLCTYCTPYFVNPDSLGWGPKYCYIWAGSNFILAIWVFLFVPETRGRSIRQIDEIFSSKISALKSSRSISANGLSNRDGMIRAELGKESDVVQLEHVTER</sequence>
<dbReference type="RefSeq" id="XP_022483830.1">
    <property type="nucleotide sequence ID" value="XM_022636314.1"/>
</dbReference>
<dbReference type="InterPro" id="IPR036259">
    <property type="entry name" value="MFS_trans_sf"/>
</dbReference>
<evidence type="ECO:0000256" key="1">
    <source>
        <dbReference type="ARBA" id="ARBA00004141"/>
    </source>
</evidence>
<keyword evidence="3 6" id="KW-0812">Transmembrane</keyword>
<feature type="transmembrane region" description="Helical" evidence="6">
    <location>
        <begin position="191"/>
        <end position="213"/>
    </location>
</feature>
<keyword evidence="9" id="KW-1185">Reference proteome</keyword>
<keyword evidence="4 6" id="KW-1133">Transmembrane helix</keyword>
<feature type="transmembrane region" description="Helical" evidence="6">
    <location>
        <begin position="127"/>
        <end position="147"/>
    </location>
</feature>
<feature type="transmembrane region" description="Helical" evidence="6">
    <location>
        <begin position="345"/>
        <end position="365"/>
    </location>
</feature>
<feature type="transmembrane region" description="Helical" evidence="6">
    <location>
        <begin position="282"/>
        <end position="305"/>
    </location>
</feature>
<dbReference type="PROSITE" id="PS00217">
    <property type="entry name" value="SUGAR_TRANSPORT_2"/>
    <property type="match status" value="1"/>
</dbReference>
<feature type="transmembrane region" description="Helical" evidence="6">
    <location>
        <begin position="447"/>
        <end position="465"/>
    </location>
</feature>
<feature type="transmembrane region" description="Helical" evidence="6">
    <location>
        <begin position="412"/>
        <end position="435"/>
    </location>
</feature>
<evidence type="ECO:0000256" key="2">
    <source>
        <dbReference type="ARBA" id="ARBA00010992"/>
    </source>
</evidence>
<feature type="transmembrane region" description="Helical" evidence="6">
    <location>
        <begin position="159"/>
        <end position="179"/>
    </location>
</feature>
<evidence type="ECO:0000256" key="6">
    <source>
        <dbReference type="SAM" id="Phobius"/>
    </source>
</evidence>